<dbReference type="InterPro" id="IPR004572">
    <property type="entry name" value="Protoporphyrinogen_oxidase"/>
</dbReference>
<gene>
    <name evidence="14" type="ORF">CSPHI_05950</name>
</gene>
<dbReference type="InterPro" id="IPR050464">
    <property type="entry name" value="Zeta_carotene_desat/Oxidored"/>
</dbReference>
<dbReference type="PANTHER" id="PTHR42923">
    <property type="entry name" value="PROTOPORPHYRINOGEN OXIDASE"/>
    <property type="match status" value="1"/>
</dbReference>
<dbReference type="EC" id="1.3.3.15" evidence="6 12"/>
<dbReference type="Gene3D" id="3.50.50.60">
    <property type="entry name" value="FAD/NAD(P)-binding domain"/>
    <property type="match status" value="1"/>
</dbReference>
<accession>A0A1L7CXX1</accession>
<evidence type="ECO:0000256" key="11">
    <source>
        <dbReference type="ARBA" id="ARBA00023133"/>
    </source>
</evidence>
<name>A0A1L7CXX1_9CORY</name>
<protein>
    <recommendedName>
        <fullName evidence="7 12">Coproporphyrinogen III oxidase</fullName>
        <ecNumber evidence="6 12">1.3.3.15</ecNumber>
    </recommendedName>
</protein>
<evidence type="ECO:0000256" key="12">
    <source>
        <dbReference type="RuleBase" id="RU364052"/>
    </source>
</evidence>
<evidence type="ECO:0000256" key="10">
    <source>
        <dbReference type="ARBA" id="ARBA00023002"/>
    </source>
</evidence>
<comment type="similarity">
    <text evidence="5 12">Belongs to the protoporphyrinogen/coproporphyrinogen oxidase family. Coproporphyrinogen III oxidase subfamily.</text>
</comment>
<evidence type="ECO:0000256" key="7">
    <source>
        <dbReference type="ARBA" id="ARBA00019046"/>
    </source>
</evidence>
<dbReference type="GO" id="GO:0004729">
    <property type="term" value="F:oxygen-dependent protoporphyrinogen oxidase activity"/>
    <property type="evidence" value="ECO:0007669"/>
    <property type="project" value="UniProtKB-UniRule"/>
</dbReference>
<dbReference type="RefSeq" id="WP_075691905.1">
    <property type="nucleotide sequence ID" value="NZ_CP009248.1"/>
</dbReference>
<dbReference type="Gene3D" id="1.10.3110.10">
    <property type="entry name" value="protoporphyrinogen ix oxidase, domain 3"/>
    <property type="match status" value="1"/>
</dbReference>
<keyword evidence="12" id="KW-0963">Cytoplasm</keyword>
<dbReference type="Pfam" id="PF01593">
    <property type="entry name" value="Amino_oxidase"/>
    <property type="match status" value="1"/>
</dbReference>
<dbReference type="Proteomes" id="UP000185469">
    <property type="component" value="Chromosome"/>
</dbReference>
<dbReference type="PANTHER" id="PTHR42923:SF3">
    <property type="entry name" value="PROTOPORPHYRINOGEN OXIDASE"/>
    <property type="match status" value="1"/>
</dbReference>
<feature type="domain" description="Amine oxidase" evidence="13">
    <location>
        <begin position="15"/>
        <end position="472"/>
    </location>
</feature>
<evidence type="ECO:0000256" key="1">
    <source>
        <dbReference type="ARBA" id="ARBA00001755"/>
    </source>
</evidence>
<proteinExistence type="inferred from homology"/>
<dbReference type="EMBL" id="CP009248">
    <property type="protein sequence ID" value="APT90662.1"/>
    <property type="molecule type" value="Genomic_DNA"/>
</dbReference>
<keyword evidence="11 12" id="KW-0350">Heme biosynthesis</keyword>
<keyword evidence="10 12" id="KW-0560">Oxidoreductase</keyword>
<dbReference type="AlphaFoldDB" id="A0A1L7CXX1"/>
<dbReference type="UniPathway" id="UPA00252"/>
<evidence type="ECO:0000313" key="15">
    <source>
        <dbReference type="Proteomes" id="UP000185469"/>
    </source>
</evidence>
<evidence type="ECO:0000256" key="9">
    <source>
        <dbReference type="ARBA" id="ARBA00022827"/>
    </source>
</evidence>
<dbReference type="GO" id="GO:0005737">
    <property type="term" value="C:cytoplasm"/>
    <property type="evidence" value="ECO:0007669"/>
    <property type="project" value="UniProtKB-SubCell"/>
</dbReference>
<keyword evidence="15" id="KW-1185">Reference proteome</keyword>
<comment type="catalytic activity">
    <reaction evidence="1">
        <text>coproporphyrinogen III + 3 O2 = coproporphyrin III + 3 H2O2</text>
        <dbReference type="Rhea" id="RHEA:43436"/>
        <dbReference type="ChEBI" id="CHEBI:15379"/>
        <dbReference type="ChEBI" id="CHEBI:16240"/>
        <dbReference type="ChEBI" id="CHEBI:57309"/>
        <dbReference type="ChEBI" id="CHEBI:131725"/>
        <dbReference type="EC" id="1.3.3.15"/>
    </reaction>
    <physiologicalReaction direction="left-to-right" evidence="1">
        <dbReference type="Rhea" id="RHEA:43437"/>
    </physiologicalReaction>
</comment>
<sequence length="480" mass="49287">MQEPSTVIVLGAGVTGLAAAHRLRERLGAGARIIVADPAGRVGGKLRTVDSGAGPVEVGAEAYLAFRADATAFFESLGLGGELVTPSGLPSALYVDGALRAMPRNTVMGVPATAEDIADLVSAGCAERIRAEAAVEEVAPMHWVPGDDCNLGQLVAARLGQEVADHVVSPLLGGVYSTLADDLGVRATVPQLAGALDDLARAGEPVTLTGAAKAVLEARRAKSEPHVASTAPKKPAPVFRTFAGGFRLLLDALVRESAAELRLGVEPGPVARADGGYEVPGVGRADAVVFAAPAPATGRLLAGLAPDAAEIIAGVDLASSAVVALRFDTDAGLPENSGILVAADAGLDAKAFTFSSRKWPHLGERGGALIRASFGRFDDDSLVHEDDDRLVELALRDLRRVTGFTAEPVETMVQRWWGGLPRYGVGHTELMDVADAALADPALAGVAAAGAWHRGPGIPACLADGRRAADEVAEAVLARR</sequence>
<dbReference type="SUPFAM" id="SSF51905">
    <property type="entry name" value="FAD/NAD(P)-binding domain"/>
    <property type="match status" value="1"/>
</dbReference>
<evidence type="ECO:0000256" key="8">
    <source>
        <dbReference type="ARBA" id="ARBA00022630"/>
    </source>
</evidence>
<reference evidence="14 15" key="1">
    <citation type="submission" date="2014-08" db="EMBL/GenBank/DDBJ databases">
        <title>Complete genome sequence of Corynebacterium sphenisci CECT 5990(T) (=DSM 44792(T)), isolated from healthy wild penguins.</title>
        <authorList>
            <person name="Ruckert C."/>
            <person name="Albersmeier A."/>
            <person name="Winkler A."/>
            <person name="Kalinowski J."/>
        </authorList>
    </citation>
    <scope>NUCLEOTIDE SEQUENCE [LARGE SCALE GENOMIC DNA]</scope>
    <source>
        <strain evidence="14 15">DSM 44792</strain>
    </source>
</reference>
<dbReference type="InterPro" id="IPR002937">
    <property type="entry name" value="Amino_oxidase"/>
</dbReference>
<comment type="cofactor">
    <cofactor evidence="2 12">
        <name>FAD</name>
        <dbReference type="ChEBI" id="CHEBI:57692"/>
    </cofactor>
</comment>
<comment type="pathway">
    <text evidence="4 12">Porphyrin-containing compound metabolism; protoheme biosynthesis.</text>
</comment>
<evidence type="ECO:0000256" key="5">
    <source>
        <dbReference type="ARBA" id="ARBA00008310"/>
    </source>
</evidence>
<keyword evidence="8 12" id="KW-0285">Flavoprotein</keyword>
<evidence type="ECO:0000256" key="3">
    <source>
        <dbReference type="ARBA" id="ARBA00002185"/>
    </source>
</evidence>
<evidence type="ECO:0000259" key="13">
    <source>
        <dbReference type="Pfam" id="PF01593"/>
    </source>
</evidence>
<dbReference type="NCBIfam" id="TIGR00562">
    <property type="entry name" value="proto_IX_ox"/>
    <property type="match status" value="1"/>
</dbReference>
<dbReference type="GO" id="GO:0006783">
    <property type="term" value="P:heme biosynthetic process"/>
    <property type="evidence" value="ECO:0007669"/>
    <property type="project" value="UniProtKB-UniRule"/>
</dbReference>
<comment type="subcellular location">
    <subcellularLocation>
        <location evidence="12">Cytoplasm</location>
    </subcellularLocation>
</comment>
<evidence type="ECO:0000256" key="4">
    <source>
        <dbReference type="ARBA" id="ARBA00004744"/>
    </source>
</evidence>
<evidence type="ECO:0000256" key="6">
    <source>
        <dbReference type="ARBA" id="ARBA00012402"/>
    </source>
</evidence>
<dbReference type="Gene3D" id="3.90.660.20">
    <property type="entry name" value="Protoporphyrinogen oxidase, mitochondrial, domain 2"/>
    <property type="match status" value="1"/>
</dbReference>
<evidence type="ECO:0000256" key="2">
    <source>
        <dbReference type="ARBA" id="ARBA00001974"/>
    </source>
</evidence>
<keyword evidence="9 12" id="KW-0274">FAD</keyword>
<dbReference type="SUPFAM" id="SSF54373">
    <property type="entry name" value="FAD-linked reductases, C-terminal domain"/>
    <property type="match status" value="1"/>
</dbReference>
<dbReference type="STRING" id="1437874.CSPHI_05950"/>
<dbReference type="KEGG" id="csph:CSPHI_05950"/>
<dbReference type="InterPro" id="IPR036188">
    <property type="entry name" value="FAD/NAD-bd_sf"/>
</dbReference>
<comment type="function">
    <text evidence="3 12">Involved in coproporphyrin-dependent heme b biosynthesis. Catalyzes the oxidation of coproporphyrinogen III to coproporphyrin III.</text>
</comment>
<organism evidence="14 15">
    <name type="scientific">Corynebacterium sphenisci DSM 44792</name>
    <dbReference type="NCBI Taxonomy" id="1437874"/>
    <lineage>
        <taxon>Bacteria</taxon>
        <taxon>Bacillati</taxon>
        <taxon>Actinomycetota</taxon>
        <taxon>Actinomycetes</taxon>
        <taxon>Mycobacteriales</taxon>
        <taxon>Corynebacteriaceae</taxon>
        <taxon>Corynebacterium</taxon>
    </lineage>
</organism>
<evidence type="ECO:0000313" key="14">
    <source>
        <dbReference type="EMBL" id="APT90662.1"/>
    </source>
</evidence>
<dbReference type="OrthoDB" id="4496419at2"/>